<dbReference type="PATRIC" id="fig|1122247.3.peg.4178"/>
<protein>
    <submittedName>
        <fullName evidence="5">Bacterial regulatory s, gntR family protein</fullName>
    </submittedName>
</protein>
<dbReference type="PRINTS" id="PR00035">
    <property type="entry name" value="HTHGNTR"/>
</dbReference>
<keyword evidence="1" id="KW-0805">Transcription regulation</keyword>
<dbReference type="InterPro" id="IPR036390">
    <property type="entry name" value="WH_DNA-bd_sf"/>
</dbReference>
<dbReference type="InterPro" id="IPR000524">
    <property type="entry name" value="Tscrpt_reg_HTH_GntR"/>
</dbReference>
<dbReference type="EMBL" id="AMRA01000123">
    <property type="protein sequence ID" value="EKF21619.1"/>
    <property type="molecule type" value="Genomic_DNA"/>
</dbReference>
<keyword evidence="6" id="KW-1185">Reference proteome</keyword>
<dbReference type="InterPro" id="IPR008920">
    <property type="entry name" value="TF_FadR/GntR_C"/>
</dbReference>
<dbReference type="InterPro" id="IPR036388">
    <property type="entry name" value="WH-like_DNA-bd_sf"/>
</dbReference>
<evidence type="ECO:0000313" key="5">
    <source>
        <dbReference type="EMBL" id="EKF21619.1"/>
    </source>
</evidence>
<evidence type="ECO:0000256" key="3">
    <source>
        <dbReference type="ARBA" id="ARBA00023163"/>
    </source>
</evidence>
<dbReference type="Pfam" id="PF07729">
    <property type="entry name" value="FCD"/>
    <property type="match status" value="1"/>
</dbReference>
<comment type="caution">
    <text evidence="5">The sequence shown here is derived from an EMBL/GenBank/DDBJ whole genome shotgun (WGS) entry which is preliminary data.</text>
</comment>
<dbReference type="SUPFAM" id="SSF46785">
    <property type="entry name" value="Winged helix' DNA-binding domain"/>
    <property type="match status" value="1"/>
</dbReference>
<feature type="domain" description="HTH gntR-type" evidence="4">
    <location>
        <begin position="14"/>
        <end position="84"/>
    </location>
</feature>
<dbReference type="Proteomes" id="UP000006265">
    <property type="component" value="Unassembled WGS sequence"/>
</dbReference>
<evidence type="ECO:0000259" key="4">
    <source>
        <dbReference type="PROSITE" id="PS50949"/>
    </source>
</evidence>
<dbReference type="SMART" id="SM00345">
    <property type="entry name" value="HTH_GNTR"/>
    <property type="match status" value="1"/>
</dbReference>
<evidence type="ECO:0000256" key="2">
    <source>
        <dbReference type="ARBA" id="ARBA00023125"/>
    </source>
</evidence>
<evidence type="ECO:0000256" key="1">
    <source>
        <dbReference type="ARBA" id="ARBA00023015"/>
    </source>
</evidence>
<dbReference type="eggNOG" id="COG2186">
    <property type="taxonomic scope" value="Bacteria"/>
</dbReference>
<keyword evidence="2" id="KW-0238">DNA-binding</keyword>
<sequence length="239" mass="26066">MTSSPGRQNRQPSKHLAQAIVSQLVADIRASGWVDGMNLGSEAELIQRFGVGRNVLREATRILQQQGIARMQMGRGGGLVVTSPEATSTAHAIEMYLASRNVSSQHVLEAKREVELTCVRLAARRTNELWANRLRKAVALERETPSEKVREIGPNNVHIIIAEMTGNPALILFIEALIHLSATYVAQEAAEMRAHNTYAAHARIAEAVARGDEEAAVREMAAHLDQVAAEILGTDPDVK</sequence>
<reference evidence="5 6" key="1">
    <citation type="journal article" date="2012" name="J. Bacteriol.">
        <title>Genome sequence of Mycobacterium hassiacum DSM 44199, a rare source of heat-stable mycobacterial proteins.</title>
        <authorList>
            <person name="Tiago I."/>
            <person name="Maranha A."/>
            <person name="Mendes V."/>
            <person name="Alarico S."/>
            <person name="Moynihan P.J."/>
            <person name="Clarke A.J."/>
            <person name="Macedo-Ribeiro S."/>
            <person name="Pereira P.J."/>
            <person name="Empadinhas N."/>
        </authorList>
    </citation>
    <scope>NUCLEOTIDE SEQUENCE [LARGE SCALE GENOMIC DNA]</scope>
    <source>
        <strain evidence="6">DSM 44199 / CIP 105218 / JCM 12690 / 3849</strain>
    </source>
</reference>
<dbReference type="AlphaFoldDB" id="K5BIM4"/>
<accession>K5BIM4</accession>
<dbReference type="Gene3D" id="1.20.120.530">
    <property type="entry name" value="GntR ligand-binding domain-like"/>
    <property type="match status" value="1"/>
</dbReference>
<dbReference type="SMART" id="SM00895">
    <property type="entry name" value="FCD"/>
    <property type="match status" value="1"/>
</dbReference>
<dbReference type="PANTHER" id="PTHR43537">
    <property type="entry name" value="TRANSCRIPTIONAL REGULATOR, GNTR FAMILY"/>
    <property type="match status" value="1"/>
</dbReference>
<dbReference type="SUPFAM" id="SSF48008">
    <property type="entry name" value="GntR ligand-binding domain-like"/>
    <property type="match status" value="1"/>
</dbReference>
<organism evidence="5 6">
    <name type="scientific">Mycolicibacterium hassiacum (strain DSM 44199 / CIP 105218 / JCM 12690 / 3849)</name>
    <name type="common">Mycobacterium hassiacum</name>
    <dbReference type="NCBI Taxonomy" id="1122247"/>
    <lineage>
        <taxon>Bacteria</taxon>
        <taxon>Bacillati</taxon>
        <taxon>Actinomycetota</taxon>
        <taxon>Actinomycetes</taxon>
        <taxon>Mycobacteriales</taxon>
        <taxon>Mycobacteriaceae</taxon>
        <taxon>Mycolicibacterium</taxon>
    </lineage>
</organism>
<dbReference type="RefSeq" id="WP_005631557.1">
    <property type="nucleotide sequence ID" value="NZ_AMRA01000123.1"/>
</dbReference>
<dbReference type="STRING" id="1122247.GCA_000379865_00326"/>
<keyword evidence="3" id="KW-0804">Transcription</keyword>
<dbReference type="PANTHER" id="PTHR43537:SF53">
    <property type="entry name" value="HTH-TYPE TRANSCRIPTIONAL REPRESSOR NANR"/>
    <property type="match status" value="1"/>
</dbReference>
<dbReference type="Pfam" id="PF00392">
    <property type="entry name" value="GntR"/>
    <property type="match status" value="1"/>
</dbReference>
<dbReference type="Gene3D" id="1.10.10.10">
    <property type="entry name" value="Winged helix-like DNA-binding domain superfamily/Winged helix DNA-binding domain"/>
    <property type="match status" value="1"/>
</dbReference>
<gene>
    <name evidence="5" type="ORF">C731_4358</name>
</gene>
<dbReference type="PROSITE" id="PS50949">
    <property type="entry name" value="HTH_GNTR"/>
    <property type="match status" value="1"/>
</dbReference>
<dbReference type="GO" id="GO:0003700">
    <property type="term" value="F:DNA-binding transcription factor activity"/>
    <property type="evidence" value="ECO:0007669"/>
    <property type="project" value="InterPro"/>
</dbReference>
<dbReference type="OrthoDB" id="162505at2"/>
<proteinExistence type="predicted"/>
<evidence type="ECO:0000313" key="6">
    <source>
        <dbReference type="Proteomes" id="UP000006265"/>
    </source>
</evidence>
<name>K5BIM4_MYCHD</name>
<dbReference type="GO" id="GO:0003677">
    <property type="term" value="F:DNA binding"/>
    <property type="evidence" value="ECO:0007669"/>
    <property type="project" value="UniProtKB-KW"/>
</dbReference>
<dbReference type="InterPro" id="IPR011711">
    <property type="entry name" value="GntR_C"/>
</dbReference>